<sequence precursor="true">MIRTLIACTALIAFSAGMMSVQVDAAEPSAGEWKTIFNGKDLTGWNGDSRLWSVRDGVIHGETTPDKTANGNTFLIWEEEPVSDFELSLAFRCSATNNSGIQYRSRHIDADNARNDWVVRGYQHEIRNENELPSVAGFIYDEGGKRGRMCLVGEKAVWTADGKELVETFLTADEYKKLFNLDDWNEVRIVAKGNRLQHYLNGTLILDCTDKHPEFARTDGVLALQLHAGKPMWVEFKDLKIRPAK</sequence>
<dbReference type="OrthoDB" id="272468at2"/>
<dbReference type="Proteomes" id="UP000317243">
    <property type="component" value="Unassembled WGS sequence"/>
</dbReference>
<keyword evidence="1" id="KW-0732">Signal</keyword>
<dbReference type="Pfam" id="PF06439">
    <property type="entry name" value="3keto-disac_hyd"/>
    <property type="match status" value="1"/>
</dbReference>
<dbReference type="RefSeq" id="WP_146511096.1">
    <property type="nucleotide sequence ID" value="NZ_SIHI01000014.1"/>
</dbReference>
<dbReference type="InterPro" id="IPR010496">
    <property type="entry name" value="AL/BT2_dom"/>
</dbReference>
<organism evidence="3 4">
    <name type="scientific">Thalassoglobus neptunius</name>
    <dbReference type="NCBI Taxonomy" id="1938619"/>
    <lineage>
        <taxon>Bacteria</taxon>
        <taxon>Pseudomonadati</taxon>
        <taxon>Planctomycetota</taxon>
        <taxon>Planctomycetia</taxon>
        <taxon>Planctomycetales</taxon>
        <taxon>Planctomycetaceae</taxon>
        <taxon>Thalassoglobus</taxon>
    </lineage>
</organism>
<dbReference type="AlphaFoldDB" id="A0A5C5WJB2"/>
<comment type="caution">
    <text evidence="3">The sequence shown here is derived from an EMBL/GenBank/DDBJ whole genome shotgun (WGS) entry which is preliminary data.</text>
</comment>
<keyword evidence="4" id="KW-1185">Reference proteome</keyword>
<feature type="signal peptide" evidence="1">
    <location>
        <begin position="1"/>
        <end position="25"/>
    </location>
</feature>
<evidence type="ECO:0000256" key="1">
    <source>
        <dbReference type="SAM" id="SignalP"/>
    </source>
</evidence>
<dbReference type="EMBL" id="SIHI01000014">
    <property type="protein sequence ID" value="TWT50111.1"/>
    <property type="molecule type" value="Genomic_DNA"/>
</dbReference>
<reference evidence="3 4" key="1">
    <citation type="submission" date="2019-02" db="EMBL/GenBank/DDBJ databases">
        <title>Deep-cultivation of Planctomycetes and their phenomic and genomic characterization uncovers novel biology.</title>
        <authorList>
            <person name="Wiegand S."/>
            <person name="Jogler M."/>
            <person name="Boedeker C."/>
            <person name="Pinto D."/>
            <person name="Vollmers J."/>
            <person name="Rivas-Marin E."/>
            <person name="Kohn T."/>
            <person name="Peeters S.H."/>
            <person name="Heuer A."/>
            <person name="Rast P."/>
            <person name="Oberbeckmann S."/>
            <person name="Bunk B."/>
            <person name="Jeske O."/>
            <person name="Meyerdierks A."/>
            <person name="Storesund J.E."/>
            <person name="Kallscheuer N."/>
            <person name="Luecker S."/>
            <person name="Lage O.M."/>
            <person name="Pohl T."/>
            <person name="Merkel B.J."/>
            <person name="Hornburger P."/>
            <person name="Mueller R.-W."/>
            <person name="Bruemmer F."/>
            <person name="Labrenz M."/>
            <person name="Spormann A.M."/>
            <person name="Op Den Camp H."/>
            <person name="Overmann J."/>
            <person name="Amann R."/>
            <person name="Jetten M.S.M."/>
            <person name="Mascher T."/>
            <person name="Medema M.H."/>
            <person name="Devos D.P."/>
            <person name="Kaster A.-K."/>
            <person name="Ovreas L."/>
            <person name="Rohde M."/>
            <person name="Galperin M.Y."/>
            <person name="Jogler C."/>
        </authorList>
    </citation>
    <scope>NUCLEOTIDE SEQUENCE [LARGE SCALE GENOMIC DNA]</scope>
    <source>
        <strain evidence="3 4">KOR42</strain>
    </source>
</reference>
<dbReference type="Gene3D" id="2.60.120.560">
    <property type="entry name" value="Exo-inulinase, domain 1"/>
    <property type="match status" value="1"/>
</dbReference>
<evidence type="ECO:0000313" key="3">
    <source>
        <dbReference type="EMBL" id="TWT50111.1"/>
    </source>
</evidence>
<evidence type="ECO:0000313" key="4">
    <source>
        <dbReference type="Proteomes" id="UP000317243"/>
    </source>
</evidence>
<protein>
    <recommendedName>
        <fullName evidence="2">3-keto-alpha-glucoside-1,2-lyase/3-keto-2-hydroxy-glucal hydratase domain-containing protein</fullName>
    </recommendedName>
</protein>
<name>A0A5C5WJB2_9PLAN</name>
<proteinExistence type="predicted"/>
<accession>A0A5C5WJB2</accession>
<feature type="domain" description="3-keto-alpha-glucoside-1,2-lyase/3-keto-2-hydroxy-glucal hydratase" evidence="2">
    <location>
        <begin position="32"/>
        <end position="242"/>
    </location>
</feature>
<gene>
    <name evidence="3" type="ORF">KOR42_36580</name>
</gene>
<dbReference type="GO" id="GO:0016787">
    <property type="term" value="F:hydrolase activity"/>
    <property type="evidence" value="ECO:0007669"/>
    <property type="project" value="InterPro"/>
</dbReference>
<evidence type="ECO:0000259" key="2">
    <source>
        <dbReference type="Pfam" id="PF06439"/>
    </source>
</evidence>
<feature type="chain" id="PRO_5023145508" description="3-keto-alpha-glucoside-1,2-lyase/3-keto-2-hydroxy-glucal hydratase domain-containing protein" evidence="1">
    <location>
        <begin position="26"/>
        <end position="245"/>
    </location>
</feature>